<sequence length="142" mass="15694">MEVTLSEFDQEFFLTIAGHEGVRIQDGGVYHTFLVDGESAGVVGYIPGVNTQGESIGFVQVAIAQVYRGRGLTKAAEDLLAKRYKLACLYATIDLKNTDSLIAHKKAGFTEFDKETINQLHSKGLLNENQTRMYKKYTAKAV</sequence>
<protein>
    <recommendedName>
        <fullName evidence="1">N-acetyltransferase domain-containing protein</fullName>
    </recommendedName>
</protein>
<name>A0A0G1QVE2_9BACT</name>
<dbReference type="InterPro" id="IPR000182">
    <property type="entry name" value="GNAT_dom"/>
</dbReference>
<evidence type="ECO:0000259" key="1">
    <source>
        <dbReference type="PROSITE" id="PS51186"/>
    </source>
</evidence>
<dbReference type="Proteomes" id="UP000034107">
    <property type="component" value="Unassembled WGS sequence"/>
</dbReference>
<dbReference type="SUPFAM" id="SSF55729">
    <property type="entry name" value="Acyl-CoA N-acyltransferases (Nat)"/>
    <property type="match status" value="1"/>
</dbReference>
<reference evidence="2 3" key="1">
    <citation type="journal article" date="2015" name="Nature">
        <title>rRNA introns, odd ribosomes, and small enigmatic genomes across a large radiation of phyla.</title>
        <authorList>
            <person name="Brown C.T."/>
            <person name="Hug L.A."/>
            <person name="Thomas B.C."/>
            <person name="Sharon I."/>
            <person name="Castelle C.J."/>
            <person name="Singh A."/>
            <person name="Wilkins M.J."/>
            <person name="Williams K.H."/>
            <person name="Banfield J.F."/>
        </authorList>
    </citation>
    <scope>NUCLEOTIDE SEQUENCE [LARGE SCALE GENOMIC DNA]</scope>
</reference>
<feature type="domain" description="N-acetyltransferase" evidence="1">
    <location>
        <begin position="1"/>
        <end position="138"/>
    </location>
</feature>
<dbReference type="Gene3D" id="3.40.630.30">
    <property type="match status" value="1"/>
</dbReference>
<dbReference type="EMBL" id="LCLS01000012">
    <property type="protein sequence ID" value="KKU21773.1"/>
    <property type="molecule type" value="Genomic_DNA"/>
</dbReference>
<dbReference type="InterPro" id="IPR016181">
    <property type="entry name" value="Acyl_CoA_acyltransferase"/>
</dbReference>
<proteinExistence type="predicted"/>
<evidence type="ECO:0000313" key="2">
    <source>
        <dbReference type="EMBL" id="KKU21773.1"/>
    </source>
</evidence>
<dbReference type="AlphaFoldDB" id="A0A0G1QVE2"/>
<accession>A0A0G1QVE2</accession>
<gene>
    <name evidence="2" type="ORF">UX31_C0012G0009</name>
</gene>
<dbReference type="GO" id="GO:0016747">
    <property type="term" value="F:acyltransferase activity, transferring groups other than amino-acyl groups"/>
    <property type="evidence" value="ECO:0007669"/>
    <property type="project" value="InterPro"/>
</dbReference>
<dbReference type="Pfam" id="PF00583">
    <property type="entry name" value="Acetyltransf_1"/>
    <property type="match status" value="1"/>
</dbReference>
<comment type="caution">
    <text evidence="2">The sequence shown here is derived from an EMBL/GenBank/DDBJ whole genome shotgun (WGS) entry which is preliminary data.</text>
</comment>
<dbReference type="PROSITE" id="PS51186">
    <property type="entry name" value="GNAT"/>
    <property type="match status" value="1"/>
</dbReference>
<evidence type="ECO:0000313" key="3">
    <source>
        <dbReference type="Proteomes" id="UP000034107"/>
    </source>
</evidence>
<organism evidence="2 3">
    <name type="scientific">Candidatus Nomurabacteria bacterium GW2011_GWA1_46_11</name>
    <dbReference type="NCBI Taxonomy" id="1618732"/>
    <lineage>
        <taxon>Bacteria</taxon>
        <taxon>Candidatus Nomuraibacteriota</taxon>
    </lineage>
</organism>